<dbReference type="RefSeq" id="XP_008819580.1">
    <property type="nucleotide sequence ID" value="XM_008821358.1"/>
</dbReference>
<feature type="region of interest" description="Disordered" evidence="1">
    <location>
        <begin position="19"/>
        <end position="56"/>
    </location>
</feature>
<evidence type="ECO:0000256" key="1">
    <source>
        <dbReference type="SAM" id="MobiDB-lite"/>
    </source>
</evidence>
<accession>W6ZX08</accession>
<dbReference type="AlphaFoldDB" id="W6ZX08"/>
<dbReference type="VEuPathDB" id="PlasmoDB:C922_05787"/>
<organism evidence="3 4">
    <name type="scientific">Plasmodium inui San Antonio 1</name>
    <dbReference type="NCBI Taxonomy" id="1237626"/>
    <lineage>
        <taxon>Eukaryota</taxon>
        <taxon>Sar</taxon>
        <taxon>Alveolata</taxon>
        <taxon>Apicomplexa</taxon>
        <taxon>Aconoidasida</taxon>
        <taxon>Haemosporida</taxon>
        <taxon>Plasmodiidae</taxon>
        <taxon>Plasmodium</taxon>
        <taxon>Plasmodium (Plasmodium)</taxon>
    </lineage>
</organism>
<gene>
    <name evidence="3" type="ORF">C922_05787</name>
</gene>
<sequence length="229" mass="26891">MALIQERNLSELNENGCLRKENSNRNVGSSHSTWREDVLSGPDRMDLGGNKKNKSLDGDKIVEGEYEEEDDLRNIYSPSFNGHEMIFTRDVTEENVDASMSNIGQMASRNDIIRMWKETYSFRQEVINEMIDALFKYYQELKERHKIRGAVAITHWNAVLSKCFDILTRKEDKYKEFFISFIITDDLTKEELVKFFDHCKLKFVGLRQSLETLARKQLYRRMIPKRGGN</sequence>
<reference evidence="3 4" key="1">
    <citation type="submission" date="2013-02" db="EMBL/GenBank/DDBJ databases">
        <title>The Genome Sequence of Plasmodium inui San Antonio 1.</title>
        <authorList>
            <consortium name="The Broad Institute Genome Sequencing Platform"/>
            <consortium name="The Broad Institute Genome Sequencing Center for Infectious Disease"/>
            <person name="Neafsey D."/>
            <person name="Cheeseman I."/>
            <person name="Volkman S."/>
            <person name="Adams J."/>
            <person name="Walker B."/>
            <person name="Young S.K."/>
            <person name="Zeng Q."/>
            <person name="Gargeya S."/>
            <person name="Fitzgerald M."/>
            <person name="Haas B."/>
            <person name="Abouelleil A."/>
            <person name="Alvarado L."/>
            <person name="Arachchi H.M."/>
            <person name="Berlin A.M."/>
            <person name="Chapman S.B."/>
            <person name="Dewar J."/>
            <person name="Goldberg J."/>
            <person name="Griggs A."/>
            <person name="Gujja S."/>
            <person name="Hansen M."/>
            <person name="Howarth C."/>
            <person name="Imamovic A."/>
            <person name="Larimer J."/>
            <person name="McCowan C."/>
            <person name="Murphy C."/>
            <person name="Neiman D."/>
            <person name="Pearson M."/>
            <person name="Priest M."/>
            <person name="Roberts A."/>
            <person name="Saif S."/>
            <person name="Shea T."/>
            <person name="Sisk P."/>
            <person name="Sykes S."/>
            <person name="Wortman J."/>
            <person name="Nusbaum C."/>
            <person name="Birren B."/>
        </authorList>
    </citation>
    <scope>NUCLEOTIDE SEQUENCE [LARGE SCALE GENOMIC DNA]</scope>
    <source>
        <strain evidence="3 4">San Antonio 1</strain>
    </source>
</reference>
<dbReference type="EMBL" id="KI965641">
    <property type="protein sequence ID" value="EUD63833.1"/>
    <property type="molecule type" value="Genomic_DNA"/>
</dbReference>
<protein>
    <recommendedName>
        <fullName evidence="2">Plasmodium RESA N-terminal domain-containing protein</fullName>
    </recommendedName>
</protein>
<dbReference type="Pfam" id="PF09687">
    <property type="entry name" value="PRESAN"/>
    <property type="match status" value="1"/>
</dbReference>
<feature type="domain" description="Plasmodium RESA N-terminal" evidence="2">
    <location>
        <begin position="91"/>
        <end position="210"/>
    </location>
</feature>
<dbReference type="GeneID" id="20041061"/>
<evidence type="ECO:0000259" key="2">
    <source>
        <dbReference type="Pfam" id="PF09687"/>
    </source>
</evidence>
<feature type="compositionally biased region" description="Basic and acidic residues" evidence="1">
    <location>
        <begin position="33"/>
        <end position="46"/>
    </location>
</feature>
<evidence type="ECO:0000313" key="3">
    <source>
        <dbReference type="EMBL" id="EUD63833.1"/>
    </source>
</evidence>
<name>W6ZX08_9APIC</name>
<dbReference type="InterPro" id="IPR044885">
    <property type="entry name" value="PRESA_N_sf"/>
</dbReference>
<proteinExistence type="predicted"/>
<dbReference type="Gene3D" id="6.10.280.180">
    <property type="entry name" value="Plasmodium RESA, N-terminal helical domain"/>
    <property type="match status" value="1"/>
</dbReference>
<dbReference type="InterPro" id="IPR019111">
    <property type="entry name" value="PRESA_N"/>
</dbReference>
<keyword evidence="4" id="KW-1185">Reference proteome</keyword>
<evidence type="ECO:0000313" key="4">
    <source>
        <dbReference type="Proteomes" id="UP000030640"/>
    </source>
</evidence>
<dbReference type="Proteomes" id="UP000030640">
    <property type="component" value="Unassembled WGS sequence"/>
</dbReference>